<proteinExistence type="predicted"/>
<sequence>MKSRYKDMHGVMVNCNVIVNC</sequence>
<dbReference type="AlphaFoldDB" id="A0A0A8ZDL8"/>
<protein>
    <submittedName>
        <fullName evidence="1">Uncharacterized protein</fullName>
    </submittedName>
</protein>
<reference evidence="1" key="1">
    <citation type="submission" date="2014-09" db="EMBL/GenBank/DDBJ databases">
        <authorList>
            <person name="Magalhaes I.L.F."/>
            <person name="Oliveira U."/>
            <person name="Santos F.R."/>
            <person name="Vidigal T.H.D.A."/>
            <person name="Brescovit A.D."/>
            <person name="Santos A.J."/>
        </authorList>
    </citation>
    <scope>NUCLEOTIDE SEQUENCE</scope>
    <source>
        <tissue evidence="1">Shoot tissue taken approximately 20 cm above the soil surface</tissue>
    </source>
</reference>
<name>A0A0A8ZDL8_ARUDO</name>
<organism evidence="1">
    <name type="scientific">Arundo donax</name>
    <name type="common">Giant reed</name>
    <name type="synonym">Donax arundinaceus</name>
    <dbReference type="NCBI Taxonomy" id="35708"/>
    <lineage>
        <taxon>Eukaryota</taxon>
        <taxon>Viridiplantae</taxon>
        <taxon>Streptophyta</taxon>
        <taxon>Embryophyta</taxon>
        <taxon>Tracheophyta</taxon>
        <taxon>Spermatophyta</taxon>
        <taxon>Magnoliopsida</taxon>
        <taxon>Liliopsida</taxon>
        <taxon>Poales</taxon>
        <taxon>Poaceae</taxon>
        <taxon>PACMAD clade</taxon>
        <taxon>Arundinoideae</taxon>
        <taxon>Arundineae</taxon>
        <taxon>Arundo</taxon>
    </lineage>
</organism>
<dbReference type="EMBL" id="GBRH01262142">
    <property type="protein sequence ID" value="JAD35753.1"/>
    <property type="molecule type" value="Transcribed_RNA"/>
</dbReference>
<reference evidence="1" key="2">
    <citation type="journal article" date="2015" name="Data Brief">
        <title>Shoot transcriptome of the giant reed, Arundo donax.</title>
        <authorList>
            <person name="Barrero R.A."/>
            <person name="Guerrero F.D."/>
            <person name="Moolhuijzen P."/>
            <person name="Goolsby J.A."/>
            <person name="Tidwell J."/>
            <person name="Bellgard S.E."/>
            <person name="Bellgard M.I."/>
        </authorList>
    </citation>
    <scope>NUCLEOTIDE SEQUENCE</scope>
    <source>
        <tissue evidence="1">Shoot tissue taken approximately 20 cm above the soil surface</tissue>
    </source>
</reference>
<evidence type="ECO:0000313" key="1">
    <source>
        <dbReference type="EMBL" id="JAD35753.1"/>
    </source>
</evidence>
<accession>A0A0A8ZDL8</accession>